<dbReference type="PANTHER" id="PTHR10953:SF102">
    <property type="entry name" value="ADENYLYLTRANSFERASE AND SULFURTRANSFERASE MOCS3"/>
    <property type="match status" value="1"/>
</dbReference>
<evidence type="ECO:0000256" key="10">
    <source>
        <dbReference type="ARBA" id="ARBA00075110"/>
    </source>
</evidence>
<dbReference type="FunFam" id="3.40.50.720:FF:000033">
    <property type="entry name" value="Adenylyltransferase and sulfurtransferase MOCS3"/>
    <property type="match status" value="1"/>
</dbReference>
<gene>
    <name evidence="14" type="ORF">SAMN05660313_00418</name>
</gene>
<dbReference type="Proteomes" id="UP000183257">
    <property type="component" value="Unassembled WGS sequence"/>
</dbReference>
<dbReference type="GO" id="GO:0008641">
    <property type="term" value="F:ubiquitin-like modifier activating enzyme activity"/>
    <property type="evidence" value="ECO:0007669"/>
    <property type="project" value="InterPro"/>
</dbReference>
<evidence type="ECO:0000313" key="15">
    <source>
        <dbReference type="Proteomes" id="UP000183257"/>
    </source>
</evidence>
<evidence type="ECO:0000256" key="3">
    <source>
        <dbReference type="ARBA" id="ARBA00022741"/>
    </source>
</evidence>
<sequence length="353" mass="38689">MKRYVRQTVLKEFGLAAQEKLSKAKVLVIGVGGLGIPVLQYLNAMGVGTLGLVEADTIDITNLQRQVLYTEAEVGASKLATAIQKLKAQNSTTLFKQYNTFLTKENVLDIVSGFDVVVDASDNFATRYLVNDACVILNKPFVSGAIQGFEGQLSVFNYKGGPTYRCLFPNMPSANEIPNCNDNGVLGVVPGIIGNLQALETVKLLTGIGEVLSGELLLFNGLQQTYNKIKFTSVKENLERTVLEDSYGDNGCSLGSSIDIQDFKKIVNTDASFQLVDVRTIEEYNTYHIPNSTHIPLTELGFHHSKIEKETTVYVICQSGKRSKMAQNRLEENNISVINVEGGINAYRSLETV</sequence>
<name>A0A1K1M8L6_9FLAO</name>
<evidence type="ECO:0000256" key="2">
    <source>
        <dbReference type="ARBA" id="ARBA00022679"/>
    </source>
</evidence>
<dbReference type="InterPro" id="IPR045886">
    <property type="entry name" value="ThiF/MoeB/HesA"/>
</dbReference>
<dbReference type="GO" id="GO:0005737">
    <property type="term" value="C:cytoplasm"/>
    <property type="evidence" value="ECO:0007669"/>
    <property type="project" value="TreeGrafter"/>
</dbReference>
<dbReference type="Gene3D" id="3.40.50.720">
    <property type="entry name" value="NAD(P)-binding Rossmann-like Domain"/>
    <property type="match status" value="1"/>
</dbReference>
<evidence type="ECO:0000256" key="6">
    <source>
        <dbReference type="ARBA" id="ARBA00055169"/>
    </source>
</evidence>
<reference evidence="15" key="1">
    <citation type="submission" date="2016-11" db="EMBL/GenBank/DDBJ databases">
        <authorList>
            <person name="Varghese N."/>
            <person name="Submissions S."/>
        </authorList>
    </citation>
    <scope>NUCLEOTIDE SEQUENCE [LARGE SCALE GENOMIC DNA]</scope>
    <source>
        <strain evidence="15">DSM 24786</strain>
    </source>
</reference>
<comment type="similarity">
    <text evidence="1">Belongs to the HesA/MoeB/ThiF family.</text>
</comment>
<keyword evidence="2 14" id="KW-0808">Transferase</keyword>
<dbReference type="InterPro" id="IPR036873">
    <property type="entry name" value="Rhodanese-like_dom_sf"/>
</dbReference>
<evidence type="ECO:0000256" key="4">
    <source>
        <dbReference type="ARBA" id="ARBA00022840"/>
    </source>
</evidence>
<dbReference type="PANTHER" id="PTHR10953">
    <property type="entry name" value="UBIQUITIN-ACTIVATING ENZYME E1"/>
    <property type="match status" value="1"/>
</dbReference>
<feature type="domain" description="Rhodanese" evidence="13">
    <location>
        <begin position="269"/>
        <end position="352"/>
    </location>
</feature>
<evidence type="ECO:0000256" key="12">
    <source>
        <dbReference type="ARBA" id="ARBA00078531"/>
    </source>
</evidence>
<dbReference type="RefSeq" id="WP_072302094.1">
    <property type="nucleotide sequence ID" value="NZ_FPIY01000001.1"/>
</dbReference>
<keyword evidence="3" id="KW-0547">Nucleotide-binding</keyword>
<dbReference type="EMBL" id="FPIY01000001">
    <property type="protein sequence ID" value="SFW19464.1"/>
    <property type="molecule type" value="Genomic_DNA"/>
</dbReference>
<dbReference type="CDD" id="cd00757">
    <property type="entry name" value="ThiF_MoeB_HesA_family"/>
    <property type="match status" value="1"/>
</dbReference>
<dbReference type="SUPFAM" id="SSF69572">
    <property type="entry name" value="Activating enzymes of the ubiquitin-like proteins"/>
    <property type="match status" value="1"/>
</dbReference>
<keyword evidence="15" id="KW-1185">Reference proteome</keyword>
<evidence type="ECO:0000256" key="9">
    <source>
        <dbReference type="ARBA" id="ARBA00073635"/>
    </source>
</evidence>
<dbReference type="AlphaFoldDB" id="A0A1K1M8L6"/>
<dbReference type="InterPro" id="IPR035985">
    <property type="entry name" value="Ubiquitin-activating_enz"/>
</dbReference>
<evidence type="ECO:0000256" key="7">
    <source>
        <dbReference type="ARBA" id="ARBA00063809"/>
    </source>
</evidence>
<keyword evidence="14" id="KW-0548">Nucleotidyltransferase</keyword>
<organism evidence="14 15">
    <name type="scientific">Cellulophaga fucicola</name>
    <dbReference type="NCBI Taxonomy" id="76595"/>
    <lineage>
        <taxon>Bacteria</taxon>
        <taxon>Pseudomonadati</taxon>
        <taxon>Bacteroidota</taxon>
        <taxon>Flavobacteriia</taxon>
        <taxon>Flavobacteriales</taxon>
        <taxon>Flavobacteriaceae</taxon>
        <taxon>Cellulophaga</taxon>
    </lineage>
</organism>
<dbReference type="PROSITE" id="PS50206">
    <property type="entry name" value="RHODANESE_3"/>
    <property type="match status" value="1"/>
</dbReference>
<dbReference type="GO" id="GO:0005524">
    <property type="term" value="F:ATP binding"/>
    <property type="evidence" value="ECO:0007669"/>
    <property type="project" value="UniProtKB-KW"/>
</dbReference>
<dbReference type="EC" id="2.7.7.80" evidence="8"/>
<evidence type="ECO:0000313" key="14">
    <source>
        <dbReference type="EMBL" id="SFW19464.1"/>
    </source>
</evidence>
<dbReference type="Pfam" id="PF00899">
    <property type="entry name" value="ThiF"/>
    <property type="match status" value="1"/>
</dbReference>
<evidence type="ECO:0000256" key="1">
    <source>
        <dbReference type="ARBA" id="ARBA00009919"/>
    </source>
</evidence>
<protein>
    <recommendedName>
        <fullName evidence="9">Molybdopterin-synthase adenylyltransferase</fullName>
        <ecNumber evidence="8">2.7.7.80</ecNumber>
    </recommendedName>
    <alternativeName>
        <fullName evidence="12">MoaD protein adenylase</fullName>
    </alternativeName>
    <alternativeName>
        <fullName evidence="10">Molybdopterin-converting factor subunit 1 adenylase</fullName>
    </alternativeName>
    <alternativeName>
        <fullName evidence="11">Sulfur carrier protein MoaD adenylyltransferase</fullName>
    </alternativeName>
</protein>
<evidence type="ECO:0000259" key="13">
    <source>
        <dbReference type="PROSITE" id="PS50206"/>
    </source>
</evidence>
<comment type="catalytic activity">
    <reaction evidence="5">
        <text>[molybdopterin-synthase sulfur-carrier protein]-C-terminal Gly-Gly + ATP + H(+) = [molybdopterin-synthase sulfur-carrier protein]-C-terminal Gly-Gly-AMP + diphosphate</text>
        <dbReference type="Rhea" id="RHEA:43616"/>
        <dbReference type="Rhea" id="RHEA-COMP:12159"/>
        <dbReference type="Rhea" id="RHEA-COMP:12202"/>
        <dbReference type="ChEBI" id="CHEBI:15378"/>
        <dbReference type="ChEBI" id="CHEBI:30616"/>
        <dbReference type="ChEBI" id="CHEBI:33019"/>
        <dbReference type="ChEBI" id="CHEBI:90618"/>
        <dbReference type="ChEBI" id="CHEBI:90778"/>
        <dbReference type="EC" id="2.7.7.80"/>
    </reaction>
</comment>
<accession>A0A1K1M8L6</accession>
<evidence type="ECO:0000256" key="5">
    <source>
        <dbReference type="ARBA" id="ARBA00052218"/>
    </source>
</evidence>
<dbReference type="InterPro" id="IPR000594">
    <property type="entry name" value="ThiF_NAD_FAD-bd"/>
</dbReference>
<evidence type="ECO:0000256" key="11">
    <source>
        <dbReference type="ARBA" id="ARBA00075328"/>
    </source>
</evidence>
<dbReference type="GO" id="GO:0061605">
    <property type="term" value="F:molybdopterin-synthase adenylyltransferase activity"/>
    <property type="evidence" value="ECO:0007669"/>
    <property type="project" value="UniProtKB-EC"/>
</dbReference>
<evidence type="ECO:0000256" key="8">
    <source>
        <dbReference type="ARBA" id="ARBA00066884"/>
    </source>
</evidence>
<dbReference type="STRING" id="76595.SAMN05660313_00418"/>
<dbReference type="Gene3D" id="3.40.250.10">
    <property type="entry name" value="Rhodanese-like domain"/>
    <property type="match status" value="1"/>
</dbReference>
<dbReference type="InterPro" id="IPR001763">
    <property type="entry name" value="Rhodanese-like_dom"/>
</dbReference>
<keyword evidence="4" id="KW-0067">ATP-binding</keyword>
<dbReference type="OrthoDB" id="9804286at2"/>
<dbReference type="GO" id="GO:0004792">
    <property type="term" value="F:thiosulfate-cyanide sulfurtransferase activity"/>
    <property type="evidence" value="ECO:0007669"/>
    <property type="project" value="TreeGrafter"/>
</dbReference>
<dbReference type="SMART" id="SM00450">
    <property type="entry name" value="RHOD"/>
    <property type="match status" value="1"/>
</dbReference>
<dbReference type="Pfam" id="PF00581">
    <property type="entry name" value="Rhodanese"/>
    <property type="match status" value="1"/>
</dbReference>
<dbReference type="CDD" id="cd00158">
    <property type="entry name" value="RHOD"/>
    <property type="match status" value="1"/>
</dbReference>
<comment type="subunit">
    <text evidence="7">Homodimer. Forms a stable heterotetrameric complex of 2 MoeB and 2 MoaD during adenylation of MoaD.</text>
</comment>
<proteinExistence type="inferred from homology"/>
<comment type="function">
    <text evidence="6">Catalyzes the adenylation by ATP of the carboxyl group of the C-terminal glycine of sulfur carrier protein MoaD.</text>
</comment>